<evidence type="ECO:0000313" key="3">
    <source>
        <dbReference type="Proteomes" id="UP000729402"/>
    </source>
</evidence>
<feature type="transmembrane region" description="Helical" evidence="1">
    <location>
        <begin position="12"/>
        <end position="30"/>
    </location>
</feature>
<feature type="transmembrane region" description="Helical" evidence="1">
    <location>
        <begin position="149"/>
        <end position="166"/>
    </location>
</feature>
<dbReference type="Proteomes" id="UP000729402">
    <property type="component" value="Unassembled WGS sequence"/>
</dbReference>
<protein>
    <recommendedName>
        <fullName evidence="4">BLE2 protein</fullName>
    </recommendedName>
</protein>
<name>A0A8J5VE17_ZIZPA</name>
<proteinExistence type="predicted"/>
<dbReference type="OrthoDB" id="694583at2759"/>
<evidence type="ECO:0000313" key="2">
    <source>
        <dbReference type="EMBL" id="KAG8042814.1"/>
    </source>
</evidence>
<evidence type="ECO:0008006" key="4">
    <source>
        <dbReference type="Google" id="ProtNLM"/>
    </source>
</evidence>
<feature type="transmembrane region" description="Helical" evidence="1">
    <location>
        <begin position="36"/>
        <end position="55"/>
    </location>
</feature>
<accession>A0A8J5VE17</accession>
<keyword evidence="1" id="KW-1133">Transmembrane helix</keyword>
<keyword evidence="3" id="KW-1185">Reference proteome</keyword>
<keyword evidence="1" id="KW-0472">Membrane</keyword>
<comment type="caution">
    <text evidence="2">The sequence shown here is derived from an EMBL/GenBank/DDBJ whole genome shotgun (WGS) entry which is preliminary data.</text>
</comment>
<feature type="transmembrane region" description="Helical" evidence="1">
    <location>
        <begin position="87"/>
        <end position="105"/>
    </location>
</feature>
<dbReference type="AlphaFoldDB" id="A0A8J5VE17"/>
<dbReference type="PANTHER" id="PTHR33115">
    <property type="entry name" value="ARM REPEAT SUPERFAMILY PROTEIN"/>
    <property type="match status" value="1"/>
</dbReference>
<sequence>MGYLSMAIRGVRFLVVLWTTVVLLGGFVSMLGKKDFWSLTIIIFAQTIGVFDVFLNEKLRFVGRSFYGLVGSTAQLLSNDDDGGAKILVAIVLFLLQVLVFAVILCPLAALYLFGLLIATGLSLWRLIQRDYAQSGGDTNANLAPALNVLYSLAVFQGVLFCYRFTTRFAAKRLAAEVANYYGFEKEYHVGRASVMHYLHQMKVGCQKDPSFARGRNLVTFAFELMEPESTSSGDFASGVRILDNLLQKLEQWGPGPGPALLIRQLVGSASSSQVMHKLLHTFRTTGPHTMDVREHAARIVAHLAGDIELASFPQGTRCICSLLEMPSTSEQEDDDSAPAAHYRELMVQGLVILHKLVADEHNRRIINSAPELLSKAMAPVSADLIHRIDHKAWSKIVTASLQLMSRLVTAPGETGANLRSQVFNNRDAINTMEKILKCNECNEELYILAFKILTQLPMAANASSSMSTDESREKFINLLVAIFTDQTKDASMRQMAAKALTMLSEQGESNAIIIFKASDTIVKYLTDLLPLDDHQLDKMMITQRYWNEIFDCGNPGESVH</sequence>
<organism evidence="2 3">
    <name type="scientific">Zizania palustris</name>
    <name type="common">Northern wild rice</name>
    <dbReference type="NCBI Taxonomy" id="103762"/>
    <lineage>
        <taxon>Eukaryota</taxon>
        <taxon>Viridiplantae</taxon>
        <taxon>Streptophyta</taxon>
        <taxon>Embryophyta</taxon>
        <taxon>Tracheophyta</taxon>
        <taxon>Spermatophyta</taxon>
        <taxon>Magnoliopsida</taxon>
        <taxon>Liliopsida</taxon>
        <taxon>Poales</taxon>
        <taxon>Poaceae</taxon>
        <taxon>BOP clade</taxon>
        <taxon>Oryzoideae</taxon>
        <taxon>Oryzeae</taxon>
        <taxon>Zizaniinae</taxon>
        <taxon>Zizania</taxon>
    </lineage>
</organism>
<reference evidence="2" key="1">
    <citation type="journal article" date="2021" name="bioRxiv">
        <title>Whole Genome Assembly and Annotation of Northern Wild Rice, Zizania palustris L., Supports a Whole Genome Duplication in the Zizania Genus.</title>
        <authorList>
            <person name="Haas M."/>
            <person name="Kono T."/>
            <person name="Macchietto M."/>
            <person name="Millas R."/>
            <person name="McGilp L."/>
            <person name="Shao M."/>
            <person name="Duquette J."/>
            <person name="Hirsch C.N."/>
            <person name="Kimball J."/>
        </authorList>
    </citation>
    <scope>NUCLEOTIDE SEQUENCE</scope>
    <source>
        <tissue evidence="2">Fresh leaf tissue</tissue>
    </source>
</reference>
<feature type="transmembrane region" description="Helical" evidence="1">
    <location>
        <begin position="111"/>
        <end position="128"/>
    </location>
</feature>
<dbReference type="PANTHER" id="PTHR33115:SF22">
    <property type="entry name" value="OS12G0449900 PROTEIN"/>
    <property type="match status" value="1"/>
</dbReference>
<reference evidence="2" key="2">
    <citation type="submission" date="2021-02" db="EMBL/GenBank/DDBJ databases">
        <authorList>
            <person name="Kimball J.A."/>
            <person name="Haas M.W."/>
            <person name="Macchietto M."/>
            <person name="Kono T."/>
            <person name="Duquette J."/>
            <person name="Shao M."/>
        </authorList>
    </citation>
    <scope>NUCLEOTIDE SEQUENCE</scope>
    <source>
        <tissue evidence="2">Fresh leaf tissue</tissue>
    </source>
</reference>
<dbReference type="EMBL" id="JAAALK010001542">
    <property type="protein sequence ID" value="KAG8042814.1"/>
    <property type="molecule type" value="Genomic_DNA"/>
</dbReference>
<keyword evidence="1" id="KW-0812">Transmembrane</keyword>
<gene>
    <name evidence="2" type="ORF">GUJ93_ZPchr2145g7126</name>
</gene>
<evidence type="ECO:0000256" key="1">
    <source>
        <dbReference type="SAM" id="Phobius"/>
    </source>
</evidence>